<evidence type="ECO:0000313" key="1">
    <source>
        <dbReference type="EMBL" id="BCJ94844.1"/>
    </source>
</evidence>
<dbReference type="EMBL" id="AP023367">
    <property type="protein sequence ID" value="BCJ94844.1"/>
    <property type="molecule type" value="Genomic_DNA"/>
</dbReference>
<gene>
    <name evidence="1" type="ORF">acsn021_24130</name>
</gene>
<dbReference type="Proteomes" id="UP000515561">
    <property type="component" value="Chromosome"/>
</dbReference>
<reference evidence="1 2" key="1">
    <citation type="journal article" date="2016" name="Int. J. Syst. Evol. Microbiol.">
        <title>Descriptions of Anaerotaenia torta gen. nov., sp. nov. and Anaerocolumna cellulosilytica gen. nov., sp. nov. isolated from a methanogenic reactor of cattle waste.</title>
        <authorList>
            <person name="Uek A."/>
            <person name="Ohtaki Y."/>
            <person name="Kaku N."/>
            <person name="Ueki K."/>
        </authorList>
    </citation>
    <scope>NUCLEOTIDE SEQUENCE [LARGE SCALE GENOMIC DNA]</scope>
    <source>
        <strain evidence="1 2">SN021</strain>
    </source>
</reference>
<protein>
    <submittedName>
        <fullName evidence="1">Uncharacterized protein</fullName>
    </submittedName>
</protein>
<sequence>MVISNTEQNIACECSESFVEVADLIADKLRASIMNRDMDLWLRTIYSEDDIANEAQIIWFKCYLLDKMPCFAEFEIINVSVHDSSLILKCKINLEYEKFNKVEEIHVYTIRYIEVQNDYKVVWLNKIRKPFMDEQFEAQSLTFQADLIDINPEWWSNEALIKLSYGICDPDSPMNYARAVTRNIRFRETISALECASILSNMMSLRLTSLAKKLYRFNRLHFLSAVYNASKDKVLVKLVRDDRDNTWSSKFTAPWYGFDELVSLSEDDIISGNCSSYMSFLYAMLRLGGFDKQDVVQLRLGNQDVLTLTAEGKNYLITSEKIEEITEKTIYYNKDVTKVFSDYWFLTSQGITNLDEIDSKRYMNYLKCSLPIFNFNMSFKARVMSIPEDFEYRLPDVGGADDISLLNLEIRKHIFSKSREYIDSPYTWAKYAFQTILVSKPQAYAIWSLQSPLIASYITEHDTFLKFIKDIKQYGQKSIFCEKDRIMTADQVVRHKTCDNKAKALLFFSWLKTKREKNSSFVLLTTKGDYCVEEMNNENKFWDMESLNETKEIKGKILLAFNESYSYYPLLRKEVYTEITPAWLLKLENIKEL</sequence>
<name>A0A6S6QW60_9FIRM</name>
<dbReference type="RefSeq" id="WP_184088996.1">
    <property type="nucleotide sequence ID" value="NZ_AP023367.1"/>
</dbReference>
<keyword evidence="2" id="KW-1185">Reference proteome</keyword>
<dbReference type="AlphaFoldDB" id="A0A6S6QW60"/>
<accession>A0A6S6QW60</accession>
<dbReference type="KEGG" id="acel:acsn021_24130"/>
<evidence type="ECO:0000313" key="2">
    <source>
        <dbReference type="Proteomes" id="UP000515561"/>
    </source>
</evidence>
<organism evidence="1 2">
    <name type="scientific">Anaerocolumna cellulosilytica</name>
    <dbReference type="NCBI Taxonomy" id="433286"/>
    <lineage>
        <taxon>Bacteria</taxon>
        <taxon>Bacillati</taxon>
        <taxon>Bacillota</taxon>
        <taxon>Clostridia</taxon>
        <taxon>Lachnospirales</taxon>
        <taxon>Lachnospiraceae</taxon>
        <taxon>Anaerocolumna</taxon>
    </lineage>
</organism>
<proteinExistence type="predicted"/>